<evidence type="ECO:0000256" key="1">
    <source>
        <dbReference type="ARBA" id="ARBA00007025"/>
    </source>
</evidence>
<gene>
    <name evidence="11" type="ORF">VDBG_07737</name>
</gene>
<feature type="compositionally biased region" description="Acidic residues" evidence="7">
    <location>
        <begin position="27"/>
        <end position="39"/>
    </location>
</feature>
<dbReference type="InterPro" id="IPR001650">
    <property type="entry name" value="Helicase_C-like"/>
</dbReference>
<feature type="domain" description="RING-type" evidence="8">
    <location>
        <begin position="529"/>
        <end position="575"/>
    </location>
</feature>
<dbReference type="RefSeq" id="XP_003002278.1">
    <property type="nucleotide sequence ID" value="XM_003002232.1"/>
</dbReference>
<dbReference type="InterPro" id="IPR049730">
    <property type="entry name" value="SNF2/RAD54-like_C"/>
</dbReference>
<evidence type="ECO:0000313" key="12">
    <source>
        <dbReference type="Proteomes" id="UP000008698"/>
    </source>
</evidence>
<evidence type="ECO:0000256" key="6">
    <source>
        <dbReference type="PROSITE-ProRule" id="PRU00175"/>
    </source>
</evidence>
<organism evidence="12">
    <name type="scientific">Verticillium alfalfae (strain VaMs.102 / ATCC MYA-4576 / FGSC 10136)</name>
    <name type="common">Verticillium wilt of alfalfa</name>
    <name type="synonym">Verticillium albo-atrum</name>
    <dbReference type="NCBI Taxonomy" id="526221"/>
    <lineage>
        <taxon>Eukaryota</taxon>
        <taxon>Fungi</taxon>
        <taxon>Dikarya</taxon>
        <taxon>Ascomycota</taxon>
        <taxon>Pezizomycotina</taxon>
        <taxon>Sordariomycetes</taxon>
        <taxon>Hypocreomycetidae</taxon>
        <taxon>Glomerellales</taxon>
        <taxon>Plectosphaerellaceae</taxon>
        <taxon>Verticillium</taxon>
    </lineage>
</organism>
<dbReference type="GO" id="GO:0005524">
    <property type="term" value="F:ATP binding"/>
    <property type="evidence" value="ECO:0007669"/>
    <property type="project" value="UniProtKB-KW"/>
</dbReference>
<keyword evidence="4" id="KW-0347">Helicase</keyword>
<dbReference type="SMART" id="SM00487">
    <property type="entry name" value="DEXDc"/>
    <property type="match status" value="1"/>
</dbReference>
<dbReference type="InterPro" id="IPR013083">
    <property type="entry name" value="Znf_RING/FYVE/PHD"/>
</dbReference>
<evidence type="ECO:0000259" key="10">
    <source>
        <dbReference type="PROSITE" id="PS51194"/>
    </source>
</evidence>
<comment type="similarity">
    <text evidence="1">Belongs to the SNF2/RAD54 helicase family.</text>
</comment>
<dbReference type="SUPFAM" id="SSF57850">
    <property type="entry name" value="RING/U-box"/>
    <property type="match status" value="1"/>
</dbReference>
<feature type="compositionally biased region" description="Basic and acidic residues" evidence="7">
    <location>
        <begin position="1"/>
        <end position="10"/>
    </location>
</feature>
<dbReference type="OrthoDB" id="2801544at2759"/>
<accession>C9SS62</accession>
<dbReference type="GO" id="GO:0016787">
    <property type="term" value="F:hydrolase activity"/>
    <property type="evidence" value="ECO:0007669"/>
    <property type="project" value="UniProtKB-KW"/>
</dbReference>
<protein>
    <submittedName>
        <fullName evidence="11">DNA repair protein RAD5</fullName>
    </submittedName>
</protein>
<dbReference type="InterPro" id="IPR000330">
    <property type="entry name" value="SNF2_N"/>
</dbReference>
<feature type="compositionally biased region" description="Basic residues" evidence="7">
    <location>
        <begin position="1000"/>
        <end position="1009"/>
    </location>
</feature>
<dbReference type="InterPro" id="IPR050628">
    <property type="entry name" value="SNF2_RAD54_helicase_TF"/>
</dbReference>
<dbReference type="EMBL" id="DS985223">
    <property type="protein sequence ID" value="EEY21627.1"/>
    <property type="molecule type" value="Genomic_DNA"/>
</dbReference>
<dbReference type="Proteomes" id="UP000008698">
    <property type="component" value="Unassembled WGS sequence"/>
</dbReference>
<keyword evidence="3" id="KW-0378">Hydrolase</keyword>
<feature type="region of interest" description="Disordered" evidence="7">
    <location>
        <begin position="789"/>
        <end position="865"/>
    </location>
</feature>
<dbReference type="eggNOG" id="KOG1001">
    <property type="taxonomic scope" value="Eukaryota"/>
</dbReference>
<keyword evidence="6" id="KW-0863">Zinc-finger</keyword>
<dbReference type="InterPro" id="IPR001841">
    <property type="entry name" value="Znf_RING"/>
</dbReference>
<keyword evidence="6" id="KW-0862">Zinc</keyword>
<dbReference type="Pfam" id="PF00271">
    <property type="entry name" value="Helicase_C"/>
    <property type="match status" value="1"/>
</dbReference>
<feature type="region of interest" description="Disordered" evidence="7">
    <location>
        <begin position="927"/>
        <end position="1043"/>
    </location>
</feature>
<dbReference type="SMART" id="SM00490">
    <property type="entry name" value="HELICc"/>
    <property type="match status" value="1"/>
</dbReference>
<dbReference type="GO" id="GO:0004386">
    <property type="term" value="F:helicase activity"/>
    <property type="evidence" value="ECO:0007669"/>
    <property type="project" value="UniProtKB-KW"/>
</dbReference>
<feature type="region of interest" description="Disordered" evidence="7">
    <location>
        <begin position="1098"/>
        <end position="1130"/>
    </location>
</feature>
<sequence>MEEKKEKETAKATAAATAKDQGSSPQSDEEEGEELEQDQLDTLYKKAQSFDFNTPEAEPADTFAMSLRPYQKQALHWMISKEKDLKSNREPSMHPLWEEYAWPTKDFDDKDLPQVEGQPNFYVNPYSGDLSLDFPTQEQHCLGGILADEMGLGKTIQMLSLVHTHRSEISLKAKAPKTNLESMIDLPRLTSSANNVLQAPCTTLVVAPMSLLAQWQSEAEKASKEGSLKTLMYYGADKANSNLQALCCEDGAASAPDVVITSYGVILSEFTQLANKKGDRAYHNGIFSLNFFRVILDEGHNIKNRQSKTAKACYEIAAEHRWVLTGTPIVNRLEDLFSLVRFLRVEPWNNFSFWRTFITVPFESKNFMRALDVVQTVLEPLVLRRTKDMKTPNGDPLVPLPPKKVEIVGVKLGEAERGIYDYIFLRAKQAFSKNMEAGTVMKSFTSIFAQILRLRQSCCHPILVRNKDVVADEEEAGAAADLAAGLADDMDLNVLIEHFSADTSETETNPNAFGAHVLGQIRDEEASECPICSEEPMIEQTVTGGCWHSACKKCLLDYMKHQTDRHKVPTCPNCRAEINYRDLFEVVRDDSDLDMFQKPRISLQRVGKNSSSAKVVALISALRELRREHPRMKSVVFSQFTSFLTLIEPALAKSNIKFLRLDGTMAQKARAAVLNEFQEANQFTILLLSLRAGGVGLNLTTAKRVYMMDPWWSFAIEAQAIDRVHRMGQEDEVKVYRFIVEQSVEERMLKVQERKKFLATSLGMMSDEEKKHQRIEDIKALLDYEVTSSPKCAPRNRAPDKEETPPWTAGIEKSSIGAHDQDMDTILPLLKTIARSRPKSTKTPERRPSRDKSRGDKQQQQQQQHNGELEVLLFLLAHKGMEYAAKRYLASEHGTKRREEGQPAVDGDALERLGRVILAKIMGAKDEGRTAGGGARRRHRDDGNDRDGNGKERNHKDGNDKHGNGKHGNDMNGNGKHRHDKHRHDTGQRRHRDASSESRSRHRRQYGGHRGRDDDGGKHEMHRRGQHEGDAHRRQRRHGPALEMEELRVRLEDMSEALIGMNERPAGQPGHEECAYYDLFVAASTPLQDAIGGVLGQMREVEGRKGRGRRRHGGEHKERRKKEVPEPEVE</sequence>
<keyword evidence="6" id="KW-0479">Metal-binding</keyword>
<proteinExistence type="inferred from homology"/>
<dbReference type="GO" id="GO:0005634">
    <property type="term" value="C:nucleus"/>
    <property type="evidence" value="ECO:0007669"/>
    <property type="project" value="TreeGrafter"/>
</dbReference>
<name>C9SS62_VERA1</name>
<evidence type="ECO:0000313" key="11">
    <source>
        <dbReference type="EMBL" id="EEY21627.1"/>
    </source>
</evidence>
<feature type="compositionally biased region" description="Basic and acidic residues" evidence="7">
    <location>
        <begin position="940"/>
        <end position="969"/>
    </location>
</feature>
<dbReference type="InterPro" id="IPR027417">
    <property type="entry name" value="P-loop_NTPase"/>
</dbReference>
<dbReference type="SMART" id="SM00184">
    <property type="entry name" value="RING"/>
    <property type="match status" value="1"/>
</dbReference>
<feature type="domain" description="Helicase ATP-binding" evidence="9">
    <location>
        <begin position="135"/>
        <end position="346"/>
    </location>
</feature>
<dbReference type="Gene3D" id="3.40.50.10810">
    <property type="entry name" value="Tandem AAA-ATPase domain"/>
    <property type="match status" value="1"/>
</dbReference>
<dbReference type="PANTHER" id="PTHR45626">
    <property type="entry name" value="TRANSCRIPTION TERMINATION FACTOR 2-RELATED"/>
    <property type="match status" value="1"/>
</dbReference>
<dbReference type="GO" id="GO:0008270">
    <property type="term" value="F:zinc ion binding"/>
    <property type="evidence" value="ECO:0007669"/>
    <property type="project" value="UniProtKB-KW"/>
</dbReference>
<feature type="compositionally biased region" description="Low complexity" evidence="7">
    <location>
        <begin position="11"/>
        <end position="26"/>
    </location>
</feature>
<dbReference type="GO" id="GO:0006281">
    <property type="term" value="P:DNA repair"/>
    <property type="evidence" value="ECO:0007669"/>
    <property type="project" value="TreeGrafter"/>
</dbReference>
<dbReference type="HOGENOM" id="CLU_000315_2_1_1"/>
<evidence type="ECO:0000256" key="3">
    <source>
        <dbReference type="ARBA" id="ARBA00022801"/>
    </source>
</evidence>
<dbReference type="Gene3D" id="3.30.40.10">
    <property type="entry name" value="Zinc/RING finger domain, C3HC4 (zinc finger)"/>
    <property type="match status" value="1"/>
</dbReference>
<dbReference type="PROSITE" id="PS51192">
    <property type="entry name" value="HELICASE_ATP_BIND_1"/>
    <property type="match status" value="1"/>
</dbReference>
<dbReference type="CDD" id="cd18008">
    <property type="entry name" value="DEXDc_SHPRH-like"/>
    <property type="match status" value="1"/>
</dbReference>
<dbReference type="CDD" id="cd18793">
    <property type="entry name" value="SF2_C_SNF"/>
    <property type="match status" value="1"/>
</dbReference>
<reference evidence="12" key="1">
    <citation type="journal article" date="2011" name="PLoS Pathog.">
        <title>Comparative genomics yields insights into niche adaptation of plant vascular wilt pathogens.</title>
        <authorList>
            <person name="Klosterman S.J."/>
            <person name="Subbarao K.V."/>
            <person name="Kang S."/>
            <person name="Veronese P."/>
            <person name="Gold S.E."/>
            <person name="Thomma B.P.H.J."/>
            <person name="Chen Z."/>
            <person name="Henrissat B."/>
            <person name="Lee Y.-H."/>
            <person name="Park J."/>
            <person name="Garcia-Pedrajas M.D."/>
            <person name="Barbara D.J."/>
            <person name="Anchieta A."/>
            <person name="de Jonge R."/>
            <person name="Santhanam P."/>
            <person name="Maruthachalam K."/>
            <person name="Atallah Z."/>
            <person name="Amyotte S.G."/>
            <person name="Paz Z."/>
            <person name="Inderbitzin P."/>
            <person name="Hayes R.J."/>
            <person name="Heiman D.I."/>
            <person name="Young S."/>
            <person name="Zeng Q."/>
            <person name="Engels R."/>
            <person name="Galagan J."/>
            <person name="Cuomo C.A."/>
            <person name="Dobinson K.F."/>
            <person name="Ma L.-J."/>
        </authorList>
    </citation>
    <scope>NUCLEOTIDE SEQUENCE [LARGE SCALE GENOMIC DNA]</scope>
    <source>
        <strain evidence="12">VaMs.102 / ATCC MYA-4576 / FGSC 10136</strain>
    </source>
</reference>
<dbReference type="PROSITE" id="PS50089">
    <property type="entry name" value="ZF_RING_2"/>
    <property type="match status" value="1"/>
</dbReference>
<evidence type="ECO:0000256" key="7">
    <source>
        <dbReference type="SAM" id="MobiDB-lite"/>
    </source>
</evidence>
<dbReference type="InterPro" id="IPR014001">
    <property type="entry name" value="Helicase_ATP-bd"/>
</dbReference>
<dbReference type="OMA" id="KVEPWSN"/>
<evidence type="ECO:0000256" key="2">
    <source>
        <dbReference type="ARBA" id="ARBA00022741"/>
    </source>
</evidence>
<keyword evidence="5" id="KW-0067">ATP-binding</keyword>
<dbReference type="STRING" id="526221.C9SS62"/>
<dbReference type="PANTHER" id="PTHR45626:SF22">
    <property type="entry name" value="DNA REPAIR PROTEIN RAD5"/>
    <property type="match status" value="1"/>
</dbReference>
<feature type="compositionally biased region" description="Basic and acidic residues" evidence="7">
    <location>
        <begin position="842"/>
        <end position="857"/>
    </location>
</feature>
<dbReference type="SUPFAM" id="SSF52540">
    <property type="entry name" value="P-loop containing nucleoside triphosphate hydrolases"/>
    <property type="match status" value="2"/>
</dbReference>
<evidence type="ECO:0000259" key="9">
    <source>
        <dbReference type="PROSITE" id="PS51192"/>
    </source>
</evidence>
<feature type="compositionally biased region" description="Basic and acidic residues" evidence="7">
    <location>
        <begin position="1010"/>
        <end position="1019"/>
    </location>
</feature>
<feature type="compositionally biased region" description="Basic and acidic residues" evidence="7">
    <location>
        <begin position="983"/>
        <end position="999"/>
    </location>
</feature>
<evidence type="ECO:0000256" key="4">
    <source>
        <dbReference type="ARBA" id="ARBA00022806"/>
    </source>
</evidence>
<dbReference type="AlphaFoldDB" id="C9SS62"/>
<dbReference type="Pfam" id="PF00176">
    <property type="entry name" value="SNF2-rel_dom"/>
    <property type="match status" value="1"/>
</dbReference>
<dbReference type="Gene3D" id="3.40.50.300">
    <property type="entry name" value="P-loop containing nucleotide triphosphate hydrolases"/>
    <property type="match status" value="1"/>
</dbReference>
<dbReference type="GeneID" id="9536101"/>
<evidence type="ECO:0000256" key="5">
    <source>
        <dbReference type="ARBA" id="ARBA00022840"/>
    </source>
</evidence>
<feature type="compositionally biased region" description="Basic and acidic residues" evidence="7">
    <location>
        <begin position="1115"/>
        <end position="1130"/>
    </location>
</feature>
<feature type="region of interest" description="Disordered" evidence="7">
    <location>
        <begin position="1"/>
        <end position="39"/>
    </location>
</feature>
<feature type="domain" description="Helicase C-terminal" evidence="10">
    <location>
        <begin position="617"/>
        <end position="773"/>
    </location>
</feature>
<keyword evidence="12" id="KW-1185">Reference proteome</keyword>
<dbReference type="GO" id="GO:0008094">
    <property type="term" value="F:ATP-dependent activity, acting on DNA"/>
    <property type="evidence" value="ECO:0007669"/>
    <property type="project" value="TreeGrafter"/>
</dbReference>
<dbReference type="PROSITE" id="PS51194">
    <property type="entry name" value="HELICASE_CTER"/>
    <property type="match status" value="1"/>
</dbReference>
<dbReference type="InterPro" id="IPR038718">
    <property type="entry name" value="SNF2-like_sf"/>
</dbReference>
<dbReference type="KEGG" id="val:VDBG_07737"/>
<keyword evidence="2" id="KW-0547">Nucleotide-binding</keyword>
<evidence type="ECO:0000259" key="8">
    <source>
        <dbReference type="PROSITE" id="PS50089"/>
    </source>
</evidence>